<dbReference type="EMBL" id="JACIEN010000005">
    <property type="protein sequence ID" value="MBB4018934.1"/>
    <property type="molecule type" value="Genomic_DNA"/>
</dbReference>
<dbReference type="InterPro" id="IPR035906">
    <property type="entry name" value="MetI-like_sf"/>
</dbReference>
<feature type="transmembrane region" description="Helical" evidence="12">
    <location>
        <begin position="98"/>
        <end position="124"/>
    </location>
</feature>
<gene>
    <name evidence="14" type="ORF">GGR16_003981</name>
</gene>
<keyword evidence="5 12" id="KW-0812">Transmembrane</keyword>
<comment type="caution">
    <text evidence="14">The sequence shown here is derived from an EMBL/GenBank/DDBJ whole genome shotgun (WGS) entry which is preliminary data.</text>
</comment>
<dbReference type="RefSeq" id="WP_019402595.1">
    <property type="nucleotide sequence ID" value="NZ_JACIEN010000005.1"/>
</dbReference>
<evidence type="ECO:0000256" key="6">
    <source>
        <dbReference type="ARBA" id="ARBA00022970"/>
    </source>
</evidence>
<protein>
    <recommendedName>
        <fullName evidence="11">Glutamate/aspartate import permease protein GltK</fullName>
    </recommendedName>
</protein>
<evidence type="ECO:0000313" key="15">
    <source>
        <dbReference type="Proteomes" id="UP000577362"/>
    </source>
</evidence>
<feature type="domain" description="ABC transmembrane type-1" evidence="13">
    <location>
        <begin position="62"/>
        <end position="263"/>
    </location>
</feature>
<keyword evidence="6" id="KW-0029">Amino-acid transport</keyword>
<organism evidence="14 15">
    <name type="scientific">Chelatococcus caeni</name>
    <dbReference type="NCBI Taxonomy" id="1348468"/>
    <lineage>
        <taxon>Bacteria</taxon>
        <taxon>Pseudomonadati</taxon>
        <taxon>Pseudomonadota</taxon>
        <taxon>Alphaproteobacteria</taxon>
        <taxon>Hyphomicrobiales</taxon>
        <taxon>Chelatococcaceae</taxon>
        <taxon>Chelatococcus</taxon>
    </lineage>
</organism>
<evidence type="ECO:0000256" key="7">
    <source>
        <dbReference type="ARBA" id="ARBA00022989"/>
    </source>
</evidence>
<evidence type="ECO:0000313" key="14">
    <source>
        <dbReference type="EMBL" id="MBB4018934.1"/>
    </source>
</evidence>
<evidence type="ECO:0000256" key="12">
    <source>
        <dbReference type="RuleBase" id="RU363032"/>
    </source>
</evidence>
<dbReference type="NCBIfam" id="TIGR01726">
    <property type="entry name" value="HEQRo_perm_3TM"/>
    <property type="match status" value="1"/>
</dbReference>
<accession>A0A840C0D3</accession>
<dbReference type="AlphaFoldDB" id="A0A840C0D3"/>
<evidence type="ECO:0000256" key="10">
    <source>
        <dbReference type="ARBA" id="ARBA00062718"/>
    </source>
</evidence>
<comment type="subcellular location">
    <subcellularLocation>
        <location evidence="1">Cell inner membrane</location>
        <topology evidence="1">Multi-pass membrane protein</topology>
    </subcellularLocation>
    <subcellularLocation>
        <location evidence="12">Cell membrane</location>
        <topology evidence="12">Multi-pass membrane protein</topology>
    </subcellularLocation>
</comment>
<evidence type="ECO:0000256" key="9">
    <source>
        <dbReference type="ARBA" id="ARBA00060298"/>
    </source>
</evidence>
<evidence type="ECO:0000256" key="1">
    <source>
        <dbReference type="ARBA" id="ARBA00004429"/>
    </source>
</evidence>
<evidence type="ECO:0000256" key="5">
    <source>
        <dbReference type="ARBA" id="ARBA00022692"/>
    </source>
</evidence>
<dbReference type="InterPro" id="IPR000515">
    <property type="entry name" value="MetI-like"/>
</dbReference>
<keyword evidence="7 12" id="KW-1133">Transmembrane helix</keyword>
<dbReference type="CDD" id="cd06261">
    <property type="entry name" value="TM_PBP2"/>
    <property type="match status" value="1"/>
</dbReference>
<dbReference type="PANTHER" id="PTHR30614">
    <property type="entry name" value="MEMBRANE COMPONENT OF AMINO ACID ABC TRANSPORTER"/>
    <property type="match status" value="1"/>
</dbReference>
<dbReference type="SUPFAM" id="SSF161098">
    <property type="entry name" value="MetI-like"/>
    <property type="match status" value="1"/>
</dbReference>
<evidence type="ECO:0000256" key="8">
    <source>
        <dbReference type="ARBA" id="ARBA00023136"/>
    </source>
</evidence>
<dbReference type="Gene3D" id="1.10.3720.10">
    <property type="entry name" value="MetI-like"/>
    <property type="match status" value="1"/>
</dbReference>
<dbReference type="GO" id="GO:0043190">
    <property type="term" value="C:ATP-binding cassette (ABC) transporter complex"/>
    <property type="evidence" value="ECO:0007669"/>
    <property type="project" value="InterPro"/>
</dbReference>
<reference evidence="14 15" key="1">
    <citation type="submission" date="2020-08" db="EMBL/GenBank/DDBJ databases">
        <title>Genomic Encyclopedia of Type Strains, Phase IV (KMG-IV): sequencing the most valuable type-strain genomes for metagenomic binning, comparative biology and taxonomic classification.</title>
        <authorList>
            <person name="Goeker M."/>
        </authorList>
    </citation>
    <scope>NUCLEOTIDE SEQUENCE [LARGE SCALE GENOMIC DNA]</scope>
    <source>
        <strain evidence="14 15">DSM 103737</strain>
    </source>
</reference>
<dbReference type="Proteomes" id="UP000577362">
    <property type="component" value="Unassembled WGS sequence"/>
</dbReference>
<evidence type="ECO:0000259" key="13">
    <source>
        <dbReference type="PROSITE" id="PS50928"/>
    </source>
</evidence>
<keyword evidence="4" id="KW-1003">Cell membrane</keyword>
<keyword evidence="3 12" id="KW-0813">Transport</keyword>
<evidence type="ECO:0000256" key="4">
    <source>
        <dbReference type="ARBA" id="ARBA00022475"/>
    </source>
</evidence>
<dbReference type="FunFam" id="1.10.3720.10:FF:000006">
    <property type="entry name" value="Glutamate/aspartate ABC transporter, permease protein GltK"/>
    <property type="match status" value="1"/>
</dbReference>
<evidence type="ECO:0000256" key="2">
    <source>
        <dbReference type="ARBA" id="ARBA00010072"/>
    </source>
</evidence>
<evidence type="ECO:0000256" key="3">
    <source>
        <dbReference type="ARBA" id="ARBA00022448"/>
    </source>
</evidence>
<dbReference type="GO" id="GO:0006865">
    <property type="term" value="P:amino acid transport"/>
    <property type="evidence" value="ECO:0007669"/>
    <property type="project" value="UniProtKB-KW"/>
</dbReference>
<dbReference type="PROSITE" id="PS50928">
    <property type="entry name" value="ABC_TM1"/>
    <property type="match status" value="1"/>
</dbReference>
<dbReference type="InterPro" id="IPR043429">
    <property type="entry name" value="ArtM/GltK/GlnP/TcyL/YhdX-like"/>
</dbReference>
<sequence length="281" mass="30663">MTDTVYQISHLVHVPRRHYGRMVAAALVLAALAAIAHAFVVGQIEWSYVGEFLTVPAIMTGLVNTIVMAILAMVVGIVLGVVFAIMRLSDNPVLSYTALGYIWLFRAVPALLQLLLWFNLALIFPTMGIPGLFSVPTVEVMTPFVAALLGLGIQQGAFTAEVVRAGLLSVDRGQYEAAQTLGMTRLKMLRRIIMPQAMRVIIPPVGNEFIGMVKLTSLASVIQYAEILHSAQNIYYANSRVIELLIVAAFWYLIVVTALSLIQGRIEKYYSKGAAPAADTK</sequence>
<comment type="similarity">
    <text evidence="2">Belongs to the binding-protein-dependent transport system permease family. HisMQ subfamily.</text>
</comment>
<feature type="transmembrane region" description="Helical" evidence="12">
    <location>
        <begin position="62"/>
        <end position="86"/>
    </location>
</feature>
<dbReference type="Pfam" id="PF00528">
    <property type="entry name" value="BPD_transp_1"/>
    <property type="match status" value="1"/>
</dbReference>
<dbReference type="GO" id="GO:0022857">
    <property type="term" value="F:transmembrane transporter activity"/>
    <property type="evidence" value="ECO:0007669"/>
    <property type="project" value="InterPro"/>
</dbReference>
<name>A0A840C0D3_9HYPH</name>
<feature type="transmembrane region" description="Helical" evidence="12">
    <location>
        <begin position="242"/>
        <end position="262"/>
    </location>
</feature>
<keyword evidence="8 12" id="KW-0472">Membrane</keyword>
<keyword evidence="15" id="KW-1185">Reference proteome</keyword>
<evidence type="ECO:0000256" key="11">
    <source>
        <dbReference type="ARBA" id="ARBA00073645"/>
    </source>
</evidence>
<dbReference type="PANTHER" id="PTHR30614:SF0">
    <property type="entry name" value="L-CYSTINE TRANSPORT SYSTEM PERMEASE PROTEIN TCYL"/>
    <property type="match status" value="1"/>
</dbReference>
<comment type="function">
    <text evidence="9">Part of the ABC transporter complex GltIJKL involved in glutamate and aspartate uptake. Probably responsible for the translocation of the substrate across the membrane.</text>
</comment>
<comment type="subunit">
    <text evidence="10">The complex is composed of two ATP-binding proteins (GltL), two transmembrane proteins (GltJ and GltK) and a solute-binding protein (GltI).</text>
</comment>
<dbReference type="InterPro" id="IPR010065">
    <property type="entry name" value="AA_ABC_transptr_permease_3TM"/>
</dbReference>
<proteinExistence type="inferred from homology"/>